<evidence type="ECO:0000256" key="3">
    <source>
        <dbReference type="ARBA" id="ARBA00022691"/>
    </source>
</evidence>
<accession>A0A0D0YYG2</accession>
<name>A0A0D0YYG2_9LACO</name>
<feature type="binding site" evidence="5">
    <location>
        <begin position="121"/>
        <end position="125"/>
    </location>
    <ligand>
        <name>S-adenosyl-L-methionine</name>
        <dbReference type="ChEBI" id="CHEBI:59789"/>
    </ligand>
</feature>
<evidence type="ECO:0000256" key="1">
    <source>
        <dbReference type="ARBA" id="ARBA00022603"/>
    </source>
</evidence>
<evidence type="ECO:0000259" key="7">
    <source>
        <dbReference type="Pfam" id="PF17827"/>
    </source>
</evidence>
<keyword evidence="9" id="KW-1185">Reference proteome</keyword>
<evidence type="ECO:0000313" key="8">
    <source>
        <dbReference type="EMBL" id="KIS04259.1"/>
    </source>
</evidence>
<dbReference type="SUPFAM" id="SSF53335">
    <property type="entry name" value="S-adenosyl-L-methionine-dependent methyltransferases"/>
    <property type="match status" value="1"/>
</dbReference>
<dbReference type="GO" id="GO:0032259">
    <property type="term" value="P:methylation"/>
    <property type="evidence" value="ECO:0007669"/>
    <property type="project" value="UniProtKB-KW"/>
</dbReference>
<keyword evidence="2 5" id="KW-0808">Transferase</keyword>
<dbReference type="CDD" id="cd02440">
    <property type="entry name" value="AdoMet_MTases"/>
    <property type="match status" value="1"/>
</dbReference>
<dbReference type="PANTHER" id="PTHR18895:SF74">
    <property type="entry name" value="MTRF1L RELEASE FACTOR GLUTAMINE METHYLTRANSFERASE"/>
    <property type="match status" value="1"/>
</dbReference>
<proteinExistence type="inferred from homology"/>
<dbReference type="InterPro" id="IPR007848">
    <property type="entry name" value="Small_mtfrase_dom"/>
</dbReference>
<evidence type="ECO:0000259" key="6">
    <source>
        <dbReference type="Pfam" id="PF05175"/>
    </source>
</evidence>
<keyword evidence="1 5" id="KW-0489">Methyltransferase</keyword>
<gene>
    <name evidence="5" type="primary">prmC</name>
    <name evidence="8" type="ORF">WDC_0190</name>
</gene>
<dbReference type="EC" id="2.1.1.297" evidence="5"/>
<feature type="binding site" evidence="5">
    <location>
        <position position="144"/>
    </location>
    <ligand>
        <name>S-adenosyl-L-methionine</name>
        <dbReference type="ChEBI" id="CHEBI:59789"/>
    </ligand>
</feature>
<dbReference type="InterPro" id="IPR004556">
    <property type="entry name" value="HemK-like"/>
</dbReference>
<dbReference type="NCBIfam" id="TIGR03534">
    <property type="entry name" value="RF_mod_PrmC"/>
    <property type="match status" value="1"/>
</dbReference>
<evidence type="ECO:0000313" key="9">
    <source>
        <dbReference type="Proteomes" id="UP000032279"/>
    </source>
</evidence>
<comment type="function">
    <text evidence="5">Methylates the class 1 translation termination release factors RF1/PrfA and RF2/PrfB on the glutamine residue of the universally conserved GGQ motif.</text>
</comment>
<evidence type="ECO:0000256" key="2">
    <source>
        <dbReference type="ARBA" id="ARBA00022679"/>
    </source>
</evidence>
<keyword evidence="3 5" id="KW-0949">S-adenosyl-L-methionine</keyword>
<dbReference type="InterPro" id="IPR050320">
    <property type="entry name" value="N5-glutamine_MTase"/>
</dbReference>
<feature type="binding site" evidence="5">
    <location>
        <position position="185"/>
    </location>
    <ligand>
        <name>S-adenosyl-L-methionine</name>
        <dbReference type="ChEBI" id="CHEBI:59789"/>
    </ligand>
</feature>
<comment type="caution">
    <text evidence="5">Lacks conserved residue(s) required for the propagation of feature annotation.</text>
</comment>
<dbReference type="HAMAP" id="MF_02126">
    <property type="entry name" value="RF_methyltr_PrmC"/>
    <property type="match status" value="1"/>
</dbReference>
<dbReference type="Pfam" id="PF17827">
    <property type="entry name" value="PrmC_N"/>
    <property type="match status" value="1"/>
</dbReference>
<protein>
    <recommendedName>
        <fullName evidence="5">Release factor glutamine methyltransferase</fullName>
        <shortName evidence="5">RF MTase</shortName>
        <ecNumber evidence="5">2.1.1.297</ecNumber>
    </recommendedName>
    <alternativeName>
        <fullName evidence="5">N5-glutamine methyltransferase PrmC</fullName>
    </alternativeName>
    <alternativeName>
        <fullName evidence="5">Protein-(glutamine-N5) MTase PrmC</fullName>
    </alternativeName>
    <alternativeName>
        <fullName evidence="5">Protein-glutamine N-methyltransferase PrmC</fullName>
    </alternativeName>
</protein>
<dbReference type="InterPro" id="IPR029063">
    <property type="entry name" value="SAM-dependent_MTases_sf"/>
</dbReference>
<dbReference type="Gene3D" id="3.40.50.150">
    <property type="entry name" value="Vaccinia Virus protein VP39"/>
    <property type="match status" value="1"/>
</dbReference>
<dbReference type="OrthoDB" id="9800643at2"/>
<dbReference type="Proteomes" id="UP000032279">
    <property type="component" value="Unassembled WGS sequence"/>
</dbReference>
<dbReference type="GO" id="GO:0102559">
    <property type="term" value="F:peptide chain release factor N(5)-glutamine methyltransferase activity"/>
    <property type="evidence" value="ECO:0007669"/>
    <property type="project" value="UniProtKB-EC"/>
</dbReference>
<dbReference type="AlphaFoldDB" id="A0A0D0YYG2"/>
<feature type="binding site" evidence="5">
    <location>
        <begin position="185"/>
        <end position="188"/>
    </location>
    <ligand>
        <name>substrate</name>
    </ligand>
</feature>
<evidence type="ECO:0000256" key="4">
    <source>
        <dbReference type="ARBA" id="ARBA00048391"/>
    </source>
</evidence>
<dbReference type="STRING" id="1335616.WDC_0190"/>
<feature type="domain" description="Release factor glutamine methyltransferase N-terminal" evidence="7">
    <location>
        <begin position="8"/>
        <end position="76"/>
    </location>
</feature>
<dbReference type="NCBIfam" id="TIGR00536">
    <property type="entry name" value="hemK_fam"/>
    <property type="match status" value="1"/>
</dbReference>
<organism evidence="8 9">
    <name type="scientific">Paucilactobacillus wasatchensis</name>
    <dbReference type="NCBI Taxonomy" id="1335616"/>
    <lineage>
        <taxon>Bacteria</taxon>
        <taxon>Bacillati</taxon>
        <taxon>Bacillota</taxon>
        <taxon>Bacilli</taxon>
        <taxon>Lactobacillales</taxon>
        <taxon>Lactobacillaceae</taxon>
        <taxon>Paucilactobacillus</taxon>
    </lineage>
</organism>
<sequence>MNNPTYQEALNWASSHIVTKKIDTTAPEFILTQRHNWTTTDLLMNRQAVMPNSEWLMFQRDIGRLNNFEPAQYIVGHTPFYGNNFTVTPAVLIPESETEELVEWVLTEFAAVPALRVLDLGTGSGVIGITLKLQRPDWQVMASDISTAALTVARENAQQLNAEVEFIASDLFTNIKDRFDLIVTNPPYIGTEEIELLDPQVLKFEPKMALFAEQHGMEFYYQLLAQIDRFLRVDGHLFGEIGYQQEDLIKQAVETRYSTARIDIKRDISGKPRMFHAWKFV</sequence>
<dbReference type="PANTHER" id="PTHR18895">
    <property type="entry name" value="HEMK METHYLTRANSFERASE"/>
    <property type="match status" value="1"/>
</dbReference>
<dbReference type="EMBL" id="AWTT01000002">
    <property type="protein sequence ID" value="KIS04259.1"/>
    <property type="molecule type" value="Genomic_DNA"/>
</dbReference>
<dbReference type="Gene3D" id="1.10.8.10">
    <property type="entry name" value="DNA helicase RuvA subunit, C-terminal domain"/>
    <property type="match status" value="1"/>
</dbReference>
<dbReference type="RefSeq" id="WP_044009929.1">
    <property type="nucleotide sequence ID" value="NZ_AWTT01000002.1"/>
</dbReference>
<reference evidence="8 9" key="1">
    <citation type="submission" date="2013-08" db="EMBL/GenBank/DDBJ databases">
        <title>Lactobacillus wasatchii sp. WDC04, a late gas producing bacteria isolated from aged chedder cheese.</title>
        <authorList>
            <person name="Oberg C.J."/>
            <person name="Culumber M."/>
            <person name="McMahon D.J."/>
            <person name="Broadbent J.R."/>
            <person name="Oberg T.S."/>
            <person name="Ortaki F."/>
        </authorList>
    </citation>
    <scope>NUCLEOTIDE SEQUENCE [LARGE SCALE GENOMIC DNA]</scope>
    <source>
        <strain evidence="8 9">WDC04</strain>
    </source>
</reference>
<dbReference type="GO" id="GO:0003676">
    <property type="term" value="F:nucleic acid binding"/>
    <property type="evidence" value="ECO:0007669"/>
    <property type="project" value="InterPro"/>
</dbReference>
<comment type="catalytic activity">
    <reaction evidence="4 5">
        <text>L-glutaminyl-[peptide chain release factor] + S-adenosyl-L-methionine = N(5)-methyl-L-glutaminyl-[peptide chain release factor] + S-adenosyl-L-homocysteine + H(+)</text>
        <dbReference type="Rhea" id="RHEA:42896"/>
        <dbReference type="Rhea" id="RHEA-COMP:10271"/>
        <dbReference type="Rhea" id="RHEA-COMP:10272"/>
        <dbReference type="ChEBI" id="CHEBI:15378"/>
        <dbReference type="ChEBI" id="CHEBI:30011"/>
        <dbReference type="ChEBI" id="CHEBI:57856"/>
        <dbReference type="ChEBI" id="CHEBI:59789"/>
        <dbReference type="ChEBI" id="CHEBI:61891"/>
        <dbReference type="EC" id="2.1.1.297"/>
    </reaction>
</comment>
<feature type="domain" description="Methyltransferase small" evidence="6">
    <location>
        <begin position="109"/>
        <end position="189"/>
    </location>
</feature>
<comment type="similarity">
    <text evidence="5">Belongs to the protein N5-glutamine methyltransferase family. PrmC subfamily.</text>
</comment>
<dbReference type="Pfam" id="PF05175">
    <property type="entry name" value="MTS"/>
    <property type="match status" value="1"/>
</dbReference>
<dbReference type="InterPro" id="IPR040758">
    <property type="entry name" value="PrmC_N"/>
</dbReference>
<dbReference type="PATRIC" id="fig|1335616.4.peg.189"/>
<dbReference type="InterPro" id="IPR002052">
    <property type="entry name" value="DNA_methylase_N6_adenine_CS"/>
</dbReference>
<dbReference type="InterPro" id="IPR019874">
    <property type="entry name" value="RF_methyltr_PrmC"/>
</dbReference>
<evidence type="ECO:0000256" key="5">
    <source>
        <dbReference type="HAMAP-Rule" id="MF_02126"/>
    </source>
</evidence>
<dbReference type="PROSITE" id="PS00092">
    <property type="entry name" value="N6_MTASE"/>
    <property type="match status" value="1"/>
</dbReference>
<comment type="caution">
    <text evidence="8">The sequence shown here is derived from an EMBL/GenBank/DDBJ whole genome shotgun (WGS) entry which is preliminary data.</text>
</comment>